<dbReference type="Proteomes" id="UP000887540">
    <property type="component" value="Unplaced"/>
</dbReference>
<organism evidence="2 3">
    <name type="scientific">Acrobeloides nanus</name>
    <dbReference type="NCBI Taxonomy" id="290746"/>
    <lineage>
        <taxon>Eukaryota</taxon>
        <taxon>Metazoa</taxon>
        <taxon>Ecdysozoa</taxon>
        <taxon>Nematoda</taxon>
        <taxon>Chromadorea</taxon>
        <taxon>Rhabditida</taxon>
        <taxon>Tylenchina</taxon>
        <taxon>Cephalobomorpha</taxon>
        <taxon>Cephaloboidea</taxon>
        <taxon>Cephalobidae</taxon>
        <taxon>Acrobeloides</taxon>
    </lineage>
</organism>
<keyword evidence="1" id="KW-1133">Transmembrane helix</keyword>
<sequence length="264" mass="31082">MPFMELNYSTYEATIMLQQSFDFKLKQMQKPANILSRLMGINCDYHKPRKPILRFLVLLHRVFICIFGVFLTLAFLFEILCLYHQHGNDGNSLGRNLFLLLVKFQGLLNFAFILFWNFGHYQEKIRDELLSSSNAIGVIRRSKRMILFSKIIFWYVFIKCLVFLSIYCLLIFTKLLGKGSFEIIPVRSSVQLILFVTTILQLMPIPIAYSIVSLSLMMIASEFLALYEDFREDSNTYQLPRSFRPWLIPSRVSIRLDVKMLYFD</sequence>
<feature type="transmembrane region" description="Helical" evidence="1">
    <location>
        <begin position="97"/>
        <end position="116"/>
    </location>
</feature>
<evidence type="ECO:0000313" key="3">
    <source>
        <dbReference type="WBParaSite" id="ACRNAN_Path_715.g2684.t1"/>
    </source>
</evidence>
<keyword evidence="1" id="KW-0812">Transmembrane</keyword>
<dbReference type="WBParaSite" id="ACRNAN_Path_715.g2684.t1">
    <property type="protein sequence ID" value="ACRNAN_Path_715.g2684.t1"/>
    <property type="gene ID" value="ACRNAN_Path_715.g2684"/>
</dbReference>
<feature type="transmembrane region" description="Helical" evidence="1">
    <location>
        <begin position="192"/>
        <end position="212"/>
    </location>
</feature>
<name>A0A914CBV5_9BILA</name>
<accession>A0A914CBV5</accession>
<dbReference type="AlphaFoldDB" id="A0A914CBV5"/>
<reference evidence="3" key="1">
    <citation type="submission" date="2022-11" db="UniProtKB">
        <authorList>
            <consortium name="WormBaseParasite"/>
        </authorList>
    </citation>
    <scope>IDENTIFICATION</scope>
</reference>
<proteinExistence type="predicted"/>
<keyword evidence="2" id="KW-1185">Reference proteome</keyword>
<evidence type="ECO:0000313" key="2">
    <source>
        <dbReference type="Proteomes" id="UP000887540"/>
    </source>
</evidence>
<feature type="transmembrane region" description="Helical" evidence="1">
    <location>
        <begin position="151"/>
        <end position="172"/>
    </location>
</feature>
<keyword evidence="1" id="KW-0472">Membrane</keyword>
<protein>
    <submittedName>
        <fullName evidence="3">Uncharacterized protein</fullName>
    </submittedName>
</protein>
<feature type="transmembrane region" description="Helical" evidence="1">
    <location>
        <begin position="55"/>
        <end position="77"/>
    </location>
</feature>
<evidence type="ECO:0000256" key="1">
    <source>
        <dbReference type="SAM" id="Phobius"/>
    </source>
</evidence>